<dbReference type="EMBL" id="JARK01001341">
    <property type="protein sequence ID" value="EYC30521.1"/>
    <property type="molecule type" value="Genomic_DNA"/>
</dbReference>
<gene>
    <name evidence="1" type="primary">Acey_s0005.g2694</name>
    <name evidence="1" type="ORF">Y032_0005g2694</name>
</gene>
<keyword evidence="2" id="KW-1185">Reference proteome</keyword>
<organism evidence="1 2">
    <name type="scientific">Ancylostoma ceylanicum</name>
    <dbReference type="NCBI Taxonomy" id="53326"/>
    <lineage>
        <taxon>Eukaryota</taxon>
        <taxon>Metazoa</taxon>
        <taxon>Ecdysozoa</taxon>
        <taxon>Nematoda</taxon>
        <taxon>Chromadorea</taxon>
        <taxon>Rhabditida</taxon>
        <taxon>Rhabditina</taxon>
        <taxon>Rhabditomorpha</taxon>
        <taxon>Strongyloidea</taxon>
        <taxon>Ancylostomatidae</taxon>
        <taxon>Ancylostomatinae</taxon>
        <taxon>Ancylostoma</taxon>
    </lineage>
</organism>
<reference evidence="2" key="1">
    <citation type="journal article" date="2015" name="Nat. Genet.">
        <title>The genome and transcriptome of the zoonotic hookworm Ancylostoma ceylanicum identify infection-specific gene families.</title>
        <authorList>
            <person name="Schwarz E.M."/>
            <person name="Hu Y."/>
            <person name="Antoshechkin I."/>
            <person name="Miller M.M."/>
            <person name="Sternberg P.W."/>
            <person name="Aroian R.V."/>
        </authorList>
    </citation>
    <scope>NUCLEOTIDE SEQUENCE</scope>
    <source>
        <strain evidence="2">HY135</strain>
    </source>
</reference>
<protein>
    <submittedName>
        <fullName evidence="1">Uncharacterized protein</fullName>
    </submittedName>
</protein>
<sequence length="118" mass="13701">MKLRQRRATLNSHTPSEHEDRDFSWMTFSRKIIVAIVGKRVFDMMRDGVRCHRRVSTIQTISYACPKTKTVSYYDDDYSESISTEKKRDAHPFRRLGNPAVLVSDILERACAIATQSF</sequence>
<evidence type="ECO:0000313" key="1">
    <source>
        <dbReference type="EMBL" id="EYC30521.1"/>
    </source>
</evidence>
<accession>A0A016VT95</accession>
<comment type="caution">
    <text evidence="1">The sequence shown here is derived from an EMBL/GenBank/DDBJ whole genome shotgun (WGS) entry which is preliminary data.</text>
</comment>
<dbReference type="Proteomes" id="UP000024635">
    <property type="component" value="Unassembled WGS sequence"/>
</dbReference>
<evidence type="ECO:0000313" key="2">
    <source>
        <dbReference type="Proteomes" id="UP000024635"/>
    </source>
</evidence>
<name>A0A016VT95_9BILA</name>
<proteinExistence type="predicted"/>
<dbReference type="AlphaFoldDB" id="A0A016VT95"/>